<dbReference type="EMBL" id="FMAU01000002">
    <property type="protein sequence ID" value="SCC08627.1"/>
    <property type="molecule type" value="Genomic_DNA"/>
</dbReference>
<protein>
    <submittedName>
        <fullName evidence="1">Uncharacterized protein</fullName>
    </submittedName>
</protein>
<dbReference type="Proteomes" id="UP000181997">
    <property type="component" value="Unassembled WGS sequence"/>
</dbReference>
<dbReference type="AlphaFoldDB" id="A0A0V8HJU7"/>
<reference evidence="2" key="1">
    <citation type="submission" date="2016-08" db="EMBL/GenBank/DDBJ databases">
        <authorList>
            <person name="Varghese N."/>
            <person name="Submissions Spin"/>
        </authorList>
    </citation>
    <scope>NUCLEOTIDE SEQUENCE [LARGE SCALE GENOMIC DNA]</scope>
    <source>
        <strain evidence="2">SGD-1123</strain>
    </source>
</reference>
<name>A0A0V8HJU7_9BACI</name>
<keyword evidence="2" id="KW-1185">Reference proteome</keyword>
<dbReference type="RefSeq" id="WP_058298545.1">
    <property type="nucleotide sequence ID" value="NZ_FMAU01000002.1"/>
</dbReference>
<evidence type="ECO:0000313" key="2">
    <source>
        <dbReference type="Proteomes" id="UP000181997"/>
    </source>
</evidence>
<organism evidence="1 2">
    <name type="scientific">[Bacillus] enclensis</name>
    <dbReference type="NCBI Taxonomy" id="1402860"/>
    <lineage>
        <taxon>Bacteria</taxon>
        <taxon>Bacillati</taxon>
        <taxon>Bacillota</taxon>
        <taxon>Bacilli</taxon>
        <taxon>Bacillales</taxon>
        <taxon>Bacillaceae</taxon>
        <taxon>Rossellomorea</taxon>
    </lineage>
</organism>
<gene>
    <name evidence="1" type="ORF">GA0061094_2386</name>
</gene>
<accession>A0A0V8HJU7</accession>
<sequence length="143" mass="16005">MFGSVEVIPLNIKVSNEDVLSASHTSSRLKAGKVIKISFLLNKHSSAITYDIDGGSKTYVNVEDCASLTSIERQCLFYDTMFDLEDDVQIEIAGLKRNAEVVSIEINWNGGQYIVSYGARDRTETVYYGIPEKKLKKWNTVNS</sequence>
<evidence type="ECO:0000313" key="1">
    <source>
        <dbReference type="EMBL" id="SCC08627.1"/>
    </source>
</evidence>
<proteinExistence type="predicted"/>
<dbReference type="OrthoDB" id="2855958at2"/>